<proteinExistence type="inferred from homology"/>
<dbReference type="InterPro" id="IPR003374">
    <property type="entry name" value="ApbE-like_sf"/>
</dbReference>
<reference evidence="13" key="1">
    <citation type="submission" date="2021-03" db="EMBL/GenBank/DDBJ databases">
        <title>Taxonomic study of Clostridium polyendosporum from meadow-gley soil under rice.</title>
        <authorList>
            <person name="Kobayashi H."/>
            <person name="Tanizawa Y."/>
            <person name="Yagura M."/>
        </authorList>
    </citation>
    <scope>NUCLEOTIDE SEQUENCE</scope>
    <source>
        <strain evidence="13">JCM 30710</strain>
    </source>
</reference>
<gene>
    <name evidence="13" type="ORF">CPJCM30710_23640</name>
</gene>
<evidence type="ECO:0000256" key="3">
    <source>
        <dbReference type="ARBA" id="ARBA00022630"/>
    </source>
</evidence>
<evidence type="ECO:0000256" key="9">
    <source>
        <dbReference type="ARBA" id="ARBA00048540"/>
    </source>
</evidence>
<evidence type="ECO:0000256" key="12">
    <source>
        <dbReference type="RuleBase" id="RU363002"/>
    </source>
</evidence>
<evidence type="ECO:0000256" key="11">
    <source>
        <dbReference type="PIRSR" id="PIRSR006268-2"/>
    </source>
</evidence>
<sequence length="355" mass="39185">MKEKKRIVLLLLIYILVVSISGCAPQKEQKHYSSQKFLMDTVINIEAYGEDEKQLKKVVESAYTEMSKIASLTDRFPKPDTTAYEASDICKVNAEAGKSPVKVSEDVYKMIELSLYYSKISEDAFDITIGPLMDLWGFSNNSPQVPSDAQIKKKLQLVDSSQVILDKEKRTVFLNKSEMSIDLGAIAKGYAAEKAAQVLRKAGVKQALINAGGNVVVIGMKDGKNPWKVGIKDPRNGDEIVGILSLTDASAVTSGDYERNFMESSIMYHHILETQTGKPVRATWSVTVVAKDSGLADVLSTTLFVLGPEKGLKFIEKLDGVEAFFVGADKKIYVSPGLKNKVTVHTGSRYYYDEK</sequence>
<feature type="binding site" evidence="11">
    <location>
        <position position="185"/>
    </location>
    <ligand>
        <name>Mg(2+)</name>
        <dbReference type="ChEBI" id="CHEBI:18420"/>
    </ligand>
</feature>
<keyword evidence="12" id="KW-0997">Cell inner membrane</keyword>
<feature type="binding site" evidence="11">
    <location>
        <position position="301"/>
    </location>
    <ligand>
        <name>Mg(2+)</name>
        <dbReference type="ChEBI" id="CHEBI:18420"/>
    </ligand>
</feature>
<keyword evidence="14" id="KW-1185">Reference proteome</keyword>
<dbReference type="EMBL" id="BOPZ01000021">
    <property type="protein sequence ID" value="GIM29698.1"/>
    <property type="molecule type" value="Genomic_DNA"/>
</dbReference>
<dbReference type="RefSeq" id="WP_212904390.1">
    <property type="nucleotide sequence ID" value="NZ_BOPZ01000021.1"/>
</dbReference>
<feature type="binding site" evidence="11">
    <location>
        <position position="297"/>
    </location>
    <ligand>
        <name>Mg(2+)</name>
        <dbReference type="ChEBI" id="CHEBI:18420"/>
    </ligand>
</feature>
<comment type="similarity">
    <text evidence="10 12">Belongs to the ApbE family.</text>
</comment>
<dbReference type="PANTHER" id="PTHR30040:SF2">
    <property type="entry name" value="FAD:PROTEIN FMN TRANSFERASE"/>
    <property type="match status" value="1"/>
</dbReference>
<protein>
    <recommendedName>
        <fullName evidence="2 10">FAD:protein FMN transferase</fullName>
        <ecNumber evidence="1 10">2.7.1.180</ecNumber>
    </recommendedName>
    <alternativeName>
        <fullName evidence="8 10">Flavin transferase</fullName>
    </alternativeName>
</protein>
<keyword evidence="12" id="KW-1003">Cell membrane</keyword>
<dbReference type="Proteomes" id="UP000679179">
    <property type="component" value="Unassembled WGS sequence"/>
</dbReference>
<organism evidence="13 14">
    <name type="scientific">Clostridium polyendosporum</name>
    <dbReference type="NCBI Taxonomy" id="69208"/>
    <lineage>
        <taxon>Bacteria</taxon>
        <taxon>Bacillati</taxon>
        <taxon>Bacillota</taxon>
        <taxon>Clostridia</taxon>
        <taxon>Eubacteriales</taxon>
        <taxon>Clostridiaceae</taxon>
        <taxon>Clostridium</taxon>
    </lineage>
</organism>
<keyword evidence="4 10" id="KW-0808">Transferase</keyword>
<evidence type="ECO:0000313" key="14">
    <source>
        <dbReference type="Proteomes" id="UP000679179"/>
    </source>
</evidence>
<evidence type="ECO:0000256" key="5">
    <source>
        <dbReference type="ARBA" id="ARBA00022723"/>
    </source>
</evidence>
<keyword evidence="12" id="KW-0472">Membrane</keyword>
<keyword evidence="12" id="KW-0449">Lipoprotein</keyword>
<keyword evidence="6 10" id="KW-0274">FAD</keyword>
<dbReference type="PROSITE" id="PS51257">
    <property type="entry name" value="PROKAR_LIPOPROTEIN"/>
    <property type="match status" value="1"/>
</dbReference>
<dbReference type="PANTHER" id="PTHR30040">
    <property type="entry name" value="THIAMINE BIOSYNTHESIS LIPOPROTEIN APBE"/>
    <property type="match status" value="1"/>
</dbReference>
<dbReference type="Pfam" id="PF02424">
    <property type="entry name" value="ApbE"/>
    <property type="match status" value="1"/>
</dbReference>
<dbReference type="SUPFAM" id="SSF143631">
    <property type="entry name" value="ApbE-like"/>
    <property type="match status" value="1"/>
</dbReference>
<comment type="catalytic activity">
    <reaction evidence="9 10 12">
        <text>L-threonyl-[protein] + FAD = FMN-L-threonyl-[protein] + AMP + H(+)</text>
        <dbReference type="Rhea" id="RHEA:36847"/>
        <dbReference type="Rhea" id="RHEA-COMP:11060"/>
        <dbReference type="Rhea" id="RHEA-COMP:11061"/>
        <dbReference type="ChEBI" id="CHEBI:15378"/>
        <dbReference type="ChEBI" id="CHEBI:30013"/>
        <dbReference type="ChEBI" id="CHEBI:57692"/>
        <dbReference type="ChEBI" id="CHEBI:74257"/>
        <dbReference type="ChEBI" id="CHEBI:456215"/>
        <dbReference type="EC" id="2.7.1.180"/>
    </reaction>
</comment>
<dbReference type="PIRSF" id="PIRSF006268">
    <property type="entry name" value="ApbE"/>
    <property type="match status" value="1"/>
</dbReference>
<evidence type="ECO:0000256" key="4">
    <source>
        <dbReference type="ARBA" id="ARBA00022679"/>
    </source>
</evidence>
<dbReference type="Gene3D" id="3.10.520.10">
    <property type="entry name" value="ApbE-like domains"/>
    <property type="match status" value="1"/>
</dbReference>
<name>A0A919S1T5_9CLOT</name>
<accession>A0A919S1T5</accession>
<dbReference type="InterPro" id="IPR024932">
    <property type="entry name" value="ApbE"/>
</dbReference>
<evidence type="ECO:0000256" key="1">
    <source>
        <dbReference type="ARBA" id="ARBA00011955"/>
    </source>
</evidence>
<comment type="cofactor">
    <cofactor evidence="11">
        <name>Mg(2+)</name>
        <dbReference type="ChEBI" id="CHEBI:18420"/>
    </cofactor>
    <cofactor evidence="11">
        <name>Mn(2+)</name>
        <dbReference type="ChEBI" id="CHEBI:29035"/>
    </cofactor>
    <text evidence="11">Magnesium. Can also use manganese.</text>
</comment>
<evidence type="ECO:0000256" key="6">
    <source>
        <dbReference type="ARBA" id="ARBA00022827"/>
    </source>
</evidence>
<evidence type="ECO:0000256" key="2">
    <source>
        <dbReference type="ARBA" id="ARBA00016337"/>
    </source>
</evidence>
<evidence type="ECO:0000256" key="8">
    <source>
        <dbReference type="ARBA" id="ARBA00031306"/>
    </source>
</evidence>
<comment type="caution">
    <text evidence="13">The sequence shown here is derived from an EMBL/GenBank/DDBJ whole genome shotgun (WGS) entry which is preliminary data.</text>
</comment>
<keyword evidence="5 10" id="KW-0479">Metal-binding</keyword>
<comment type="function">
    <text evidence="12">Flavin transferase that catalyzes the transfer of the FMN moiety of FAD and its covalent binding to the hydroxyl group of a threonine residue in a target flavoprotein.</text>
</comment>
<evidence type="ECO:0000256" key="7">
    <source>
        <dbReference type="ARBA" id="ARBA00022842"/>
    </source>
</evidence>
<keyword evidence="7 10" id="KW-0460">Magnesium</keyword>
<comment type="subcellular location">
    <subcellularLocation>
        <location evidence="12">Cell inner membrane</location>
        <topology evidence="12">Lipid-anchor</topology>
        <orientation evidence="12">Periplasmic side</orientation>
    </subcellularLocation>
</comment>
<evidence type="ECO:0000313" key="13">
    <source>
        <dbReference type="EMBL" id="GIM29698.1"/>
    </source>
</evidence>
<dbReference type="GO" id="GO:0005886">
    <property type="term" value="C:plasma membrane"/>
    <property type="evidence" value="ECO:0007669"/>
    <property type="project" value="UniProtKB-SubCell"/>
</dbReference>
<keyword evidence="3 10" id="KW-0285">Flavoprotein</keyword>
<dbReference type="EC" id="2.7.1.180" evidence="1 10"/>
<dbReference type="GO" id="GO:0046872">
    <property type="term" value="F:metal ion binding"/>
    <property type="evidence" value="ECO:0007669"/>
    <property type="project" value="UniProtKB-UniRule"/>
</dbReference>
<dbReference type="GO" id="GO:0016740">
    <property type="term" value="F:transferase activity"/>
    <property type="evidence" value="ECO:0007669"/>
    <property type="project" value="UniProtKB-UniRule"/>
</dbReference>
<dbReference type="AlphaFoldDB" id="A0A919S1T5"/>
<evidence type="ECO:0000256" key="10">
    <source>
        <dbReference type="PIRNR" id="PIRNR006268"/>
    </source>
</evidence>